<gene>
    <name evidence="11" type="primary">SLCO1A2</name>
</gene>
<sequence length="606" mass="67029">MAQPEVSSKIRHFKMSKLKLFLFALSCSYVTKSLALSYSRSMITQLERRFNIPSSLVGVIDGSFDIGNLLVIAFVSYFGAKFHRPRVMAVGCLVMFLGACMTALPHFIMRRYQYEKTFSNDSSQEPLCLANRTSQSELSEECESGSESLMWIFVLVGNILQGIGETPIEPLGLSYVDDFAKVENSPFYIGIIQTVSIAGPFLGSLMAAFFAQIYVDVGFMNLDDVTIGLTDARWVGAWWLGFLVSAVLNLLAAIPFFFFPKSLPKESEEDRPKAQEMLEPLREEKNENNAERSQKINEFLQFLKNLCRNKVYVLFLVVTVIQFSAFSGFISFMPKYIEQQYGKSASEAIFLISVYNLPVICVGYFLGGYFMKRFKVTTFLAAKIGFSSSVLEYLIYLSAFAMVCKSSAVAGLTVTYDGVEQVSYFDHLKAECNLNCDCPTDIWDPVCGDTGLSYVSACLAGCNYSTGNKYNTVFQDCSCVSAFPAPSNASAVPGLCAREERCDTMLLYFLIMSLICCLIYSFGAMPGYMVLIRSLTPKEKAFGLGLHLLAARALGGIPSPIFYGALIDTTCIKWGTTSCGGPGACRMYNTDSYRHAAMSIKSQAPS</sequence>
<comment type="similarity">
    <text evidence="2 8">Belongs to the organo anion transporter (TC 2.A.60) family.</text>
</comment>
<dbReference type="GO" id="GO:0006811">
    <property type="term" value="P:monoatomic ion transport"/>
    <property type="evidence" value="ECO:0007669"/>
    <property type="project" value="UniProtKB-KW"/>
</dbReference>
<dbReference type="PANTHER" id="PTHR11388">
    <property type="entry name" value="ORGANIC ANION TRANSPORTER"/>
    <property type="match status" value="1"/>
</dbReference>
<dbReference type="PANTHER" id="PTHR11388:SF16">
    <property type="entry name" value="SOLUTE CARRIER ORGANIC ANION TRANSPORTER FAMILY MEMBER 1A2"/>
    <property type="match status" value="1"/>
</dbReference>
<feature type="transmembrane region" description="Helical" evidence="8">
    <location>
        <begin position="235"/>
        <end position="259"/>
    </location>
</feature>
<keyword evidence="8" id="KW-0813">Transport</keyword>
<reference evidence="11" key="1">
    <citation type="submission" date="2025-08" db="UniProtKB">
        <authorList>
            <consortium name="Ensembl"/>
        </authorList>
    </citation>
    <scope>IDENTIFICATION</scope>
</reference>
<keyword evidence="6 8" id="KW-0472">Membrane</keyword>
<dbReference type="Pfam" id="PF07648">
    <property type="entry name" value="Kazal_2"/>
    <property type="match status" value="1"/>
</dbReference>
<dbReference type="Ensembl" id="ENSLLET00000017261.1">
    <property type="protein sequence ID" value="ENSLLEP00000016629.1"/>
    <property type="gene ID" value="ENSLLEG00000010581.1"/>
</dbReference>
<evidence type="ECO:0000256" key="4">
    <source>
        <dbReference type="ARBA" id="ARBA00022692"/>
    </source>
</evidence>
<keyword evidence="8" id="KW-0406">Ion transport</keyword>
<feature type="transmembrane region" description="Helical" evidence="8">
    <location>
        <begin position="311"/>
        <end position="333"/>
    </location>
</feature>
<dbReference type="SUPFAM" id="SSF103473">
    <property type="entry name" value="MFS general substrate transporter"/>
    <property type="match status" value="1"/>
</dbReference>
<dbReference type="Pfam" id="PF03137">
    <property type="entry name" value="OATP"/>
    <property type="match status" value="1"/>
</dbReference>
<dbReference type="NCBIfam" id="TIGR00805">
    <property type="entry name" value="oat"/>
    <property type="match status" value="1"/>
</dbReference>
<feature type="transmembrane region" description="Helical" evidence="8">
    <location>
        <begin position="59"/>
        <end position="80"/>
    </location>
</feature>
<dbReference type="Gene3D" id="1.20.1250.20">
    <property type="entry name" value="MFS general substrate transporter like domains"/>
    <property type="match status" value="1"/>
</dbReference>
<dbReference type="OrthoDB" id="5062115at2759"/>
<feature type="transmembrane region" description="Helical" evidence="8">
    <location>
        <begin position="87"/>
        <end position="108"/>
    </location>
</feature>
<feature type="domain" description="Kazal-like" evidence="10">
    <location>
        <begin position="426"/>
        <end position="481"/>
    </location>
</feature>
<dbReference type="InterPro" id="IPR002350">
    <property type="entry name" value="Kazal_dom"/>
</dbReference>
<keyword evidence="3" id="KW-1003">Cell membrane</keyword>
<feature type="transmembrane region" description="Helical" evidence="8">
    <location>
        <begin position="348"/>
        <end position="367"/>
    </location>
</feature>
<dbReference type="InterPro" id="IPR004156">
    <property type="entry name" value="OATP"/>
</dbReference>
<protein>
    <recommendedName>
        <fullName evidence="8">Solute carrier organic anion transporter family member</fullName>
    </recommendedName>
</protein>
<feature type="domain" description="Major facilitator superfamily (MFS) profile" evidence="9">
    <location>
        <begin position="12"/>
        <end position="606"/>
    </location>
</feature>
<evidence type="ECO:0000256" key="1">
    <source>
        <dbReference type="ARBA" id="ARBA00004651"/>
    </source>
</evidence>
<dbReference type="PROSITE" id="PS50850">
    <property type="entry name" value="MFS"/>
    <property type="match status" value="1"/>
</dbReference>
<keyword evidence="5 8" id="KW-1133">Transmembrane helix</keyword>
<dbReference type="InterPro" id="IPR036058">
    <property type="entry name" value="Kazal_dom_sf"/>
</dbReference>
<evidence type="ECO:0000256" key="2">
    <source>
        <dbReference type="ARBA" id="ARBA00009657"/>
    </source>
</evidence>
<comment type="subcellular location">
    <subcellularLocation>
        <location evidence="1 8">Cell membrane</location>
        <topology evidence="1 8">Multi-pass membrane protein</topology>
    </subcellularLocation>
</comment>
<organism evidence="11 12">
    <name type="scientific">Leptobrachium leishanense</name>
    <name type="common">Leishan spiny toad</name>
    <dbReference type="NCBI Taxonomy" id="445787"/>
    <lineage>
        <taxon>Eukaryota</taxon>
        <taxon>Metazoa</taxon>
        <taxon>Chordata</taxon>
        <taxon>Craniata</taxon>
        <taxon>Vertebrata</taxon>
        <taxon>Euteleostomi</taxon>
        <taxon>Amphibia</taxon>
        <taxon>Batrachia</taxon>
        <taxon>Anura</taxon>
        <taxon>Pelobatoidea</taxon>
        <taxon>Megophryidae</taxon>
        <taxon>Leptobrachium</taxon>
    </lineage>
</organism>
<evidence type="ECO:0000259" key="9">
    <source>
        <dbReference type="PROSITE" id="PS50850"/>
    </source>
</evidence>
<evidence type="ECO:0000313" key="12">
    <source>
        <dbReference type="Proteomes" id="UP000694569"/>
    </source>
</evidence>
<evidence type="ECO:0000256" key="8">
    <source>
        <dbReference type="RuleBase" id="RU362056"/>
    </source>
</evidence>
<evidence type="ECO:0000256" key="3">
    <source>
        <dbReference type="ARBA" id="ARBA00022475"/>
    </source>
</evidence>
<dbReference type="InterPro" id="IPR036259">
    <property type="entry name" value="MFS_trans_sf"/>
</dbReference>
<evidence type="ECO:0000313" key="11">
    <source>
        <dbReference type="Ensembl" id="ENSLLEP00000016629.1"/>
    </source>
</evidence>
<keyword evidence="7" id="KW-1015">Disulfide bond</keyword>
<reference evidence="11" key="2">
    <citation type="submission" date="2025-09" db="UniProtKB">
        <authorList>
            <consortium name="Ensembl"/>
        </authorList>
    </citation>
    <scope>IDENTIFICATION</scope>
</reference>
<dbReference type="GO" id="GO:0015347">
    <property type="term" value="F:sodium-independent organic anion transmembrane transporter activity"/>
    <property type="evidence" value="ECO:0007669"/>
    <property type="project" value="TreeGrafter"/>
</dbReference>
<evidence type="ECO:0000259" key="10">
    <source>
        <dbReference type="PROSITE" id="PS51465"/>
    </source>
</evidence>
<dbReference type="GO" id="GO:0043252">
    <property type="term" value="P:sodium-independent organic anion transport"/>
    <property type="evidence" value="ECO:0007669"/>
    <property type="project" value="TreeGrafter"/>
</dbReference>
<proteinExistence type="inferred from homology"/>
<dbReference type="GO" id="GO:0016323">
    <property type="term" value="C:basolateral plasma membrane"/>
    <property type="evidence" value="ECO:0007669"/>
    <property type="project" value="TreeGrafter"/>
</dbReference>
<keyword evidence="4 8" id="KW-0812">Transmembrane</keyword>
<evidence type="ECO:0000256" key="5">
    <source>
        <dbReference type="ARBA" id="ARBA00022989"/>
    </source>
</evidence>
<dbReference type="GeneTree" id="ENSGT01150000286901"/>
<comment type="caution">
    <text evidence="8">Lacks conserved residue(s) required for the propagation of feature annotation.</text>
</comment>
<dbReference type="SUPFAM" id="SSF100895">
    <property type="entry name" value="Kazal-type serine protease inhibitors"/>
    <property type="match status" value="1"/>
</dbReference>
<dbReference type="AlphaFoldDB" id="A0A8C5PDM5"/>
<name>A0A8C5PDM5_9ANUR</name>
<evidence type="ECO:0000256" key="6">
    <source>
        <dbReference type="ARBA" id="ARBA00023136"/>
    </source>
</evidence>
<keyword evidence="12" id="KW-1185">Reference proteome</keyword>
<evidence type="ECO:0000256" key="7">
    <source>
        <dbReference type="ARBA" id="ARBA00023157"/>
    </source>
</evidence>
<feature type="transmembrane region" description="Helical" evidence="8">
    <location>
        <begin position="505"/>
        <end position="531"/>
    </location>
</feature>
<dbReference type="PROSITE" id="PS51465">
    <property type="entry name" value="KAZAL_2"/>
    <property type="match status" value="1"/>
</dbReference>
<feature type="transmembrane region" description="Helical" evidence="8">
    <location>
        <begin position="187"/>
        <end position="215"/>
    </location>
</feature>
<accession>A0A8C5PDM5</accession>
<dbReference type="Proteomes" id="UP000694569">
    <property type="component" value="Unplaced"/>
</dbReference>
<dbReference type="InterPro" id="IPR020846">
    <property type="entry name" value="MFS_dom"/>
</dbReference>
<dbReference type="GO" id="GO:0015125">
    <property type="term" value="F:bile acid transmembrane transporter activity"/>
    <property type="evidence" value="ECO:0007669"/>
    <property type="project" value="TreeGrafter"/>
</dbReference>